<dbReference type="InterPro" id="IPR021866">
    <property type="entry name" value="SpoIIAA-like"/>
</dbReference>
<dbReference type="Proteomes" id="UP001055337">
    <property type="component" value="Chromosome"/>
</dbReference>
<dbReference type="InterPro" id="IPR038396">
    <property type="entry name" value="SpoIIAA-like_sf"/>
</dbReference>
<protein>
    <submittedName>
        <fullName evidence="1">STAS/SEC14 domain-containing protein</fullName>
    </submittedName>
</protein>
<dbReference type="SUPFAM" id="SSF52091">
    <property type="entry name" value="SpoIIaa-like"/>
    <property type="match status" value="1"/>
</dbReference>
<dbReference type="Pfam" id="PF11964">
    <property type="entry name" value="SpoIIAA-like"/>
    <property type="match status" value="1"/>
</dbReference>
<organism evidence="1 2">
    <name type="scientific">Mycolicibacterium crocinum</name>
    <dbReference type="NCBI Taxonomy" id="388459"/>
    <lineage>
        <taxon>Bacteria</taxon>
        <taxon>Bacillati</taxon>
        <taxon>Actinomycetota</taxon>
        <taxon>Actinomycetes</taxon>
        <taxon>Mycobacteriales</taxon>
        <taxon>Mycobacteriaceae</taxon>
        <taxon>Mycolicibacterium</taxon>
    </lineage>
</organism>
<keyword evidence="2" id="KW-1185">Reference proteome</keyword>
<gene>
    <name evidence="1" type="ORF">MI149_12855</name>
</gene>
<dbReference type="EMBL" id="CP092362">
    <property type="protein sequence ID" value="ULN43874.1"/>
    <property type="molecule type" value="Genomic_DNA"/>
</dbReference>
<dbReference type="Gene3D" id="3.40.50.10600">
    <property type="entry name" value="SpoIIaa-like domains"/>
    <property type="match status" value="1"/>
</dbReference>
<evidence type="ECO:0000313" key="2">
    <source>
        <dbReference type="Proteomes" id="UP001055337"/>
    </source>
</evidence>
<sequence length="136" mass="15471">MIELLAGLPDDVVAFALHGTVSKADYDNVLIPDIKAKQLQHNRIRLYCEFGPDYVGIDPEALWEDTEFGFDYLFDWDRAAMVTDADWMRQAVKFFGGVFGFLAPVGQWCVFPHADTDTAREWVVGTVREPDCIHLE</sequence>
<dbReference type="InterPro" id="IPR036513">
    <property type="entry name" value="STAS_dom_sf"/>
</dbReference>
<reference evidence="1" key="1">
    <citation type="submission" date="2022-08" db="EMBL/GenBank/DDBJ databases">
        <title>Whole genome sequencing of non-tuberculosis mycobacteria type-strains.</title>
        <authorList>
            <person name="Igarashi Y."/>
            <person name="Osugi A."/>
            <person name="Mitarai S."/>
        </authorList>
    </citation>
    <scope>NUCLEOTIDE SEQUENCE</scope>
    <source>
        <strain evidence="1">JCM 16369</strain>
    </source>
</reference>
<evidence type="ECO:0000313" key="1">
    <source>
        <dbReference type="EMBL" id="ULN43874.1"/>
    </source>
</evidence>
<dbReference type="RefSeq" id="WP_240180016.1">
    <property type="nucleotide sequence ID" value="NZ_CP092362.2"/>
</dbReference>
<name>A0ABY3TV13_9MYCO</name>
<proteinExistence type="predicted"/>
<accession>A0ABY3TV13</accession>